<keyword evidence="3" id="KW-1185">Reference proteome</keyword>
<reference evidence="3" key="1">
    <citation type="submission" date="2017-04" db="EMBL/GenBank/DDBJ databases">
        <authorList>
            <person name="Varghese N."/>
            <person name="Submissions S."/>
        </authorList>
    </citation>
    <scope>NUCLEOTIDE SEQUENCE [LARGE SCALE GENOMIC DNA]</scope>
    <source>
        <strain evidence="3">Dd16</strain>
    </source>
</reference>
<dbReference type="AlphaFoldDB" id="A0A1X7FZY4"/>
<organism evidence="2 3">
    <name type="scientific">Allosphingosinicella indica</name>
    <dbReference type="NCBI Taxonomy" id="941907"/>
    <lineage>
        <taxon>Bacteria</taxon>
        <taxon>Pseudomonadati</taxon>
        <taxon>Pseudomonadota</taxon>
        <taxon>Alphaproteobacteria</taxon>
        <taxon>Sphingomonadales</taxon>
        <taxon>Sphingomonadaceae</taxon>
        <taxon>Allosphingosinicella</taxon>
    </lineage>
</organism>
<keyword evidence="1" id="KW-0812">Transmembrane</keyword>
<dbReference type="EMBL" id="LT840185">
    <property type="protein sequence ID" value="SMF61307.1"/>
    <property type="molecule type" value="Genomic_DNA"/>
</dbReference>
<dbReference type="RefSeq" id="WP_085217188.1">
    <property type="nucleotide sequence ID" value="NZ_LT840185.1"/>
</dbReference>
<feature type="transmembrane region" description="Helical" evidence="1">
    <location>
        <begin position="6"/>
        <end position="28"/>
    </location>
</feature>
<accession>A0A1X7FZY4</accession>
<evidence type="ECO:0000313" key="3">
    <source>
        <dbReference type="Proteomes" id="UP000192934"/>
    </source>
</evidence>
<gene>
    <name evidence="2" type="ORF">SAMN06295910_0292</name>
</gene>
<evidence type="ECO:0000256" key="1">
    <source>
        <dbReference type="SAM" id="Phobius"/>
    </source>
</evidence>
<name>A0A1X7FZY4_9SPHN</name>
<keyword evidence="1" id="KW-0472">Membrane</keyword>
<evidence type="ECO:0008006" key="4">
    <source>
        <dbReference type="Google" id="ProtNLM"/>
    </source>
</evidence>
<protein>
    <recommendedName>
        <fullName evidence="4">LapA family protein</fullName>
    </recommendedName>
</protein>
<sequence length="85" mass="10284">MEPFTLTQWVVVLLVFFLGIFLGGFVFASTKWKRRYREESRLRAEEVKLREEEVRRREVLEAERKHFEARDIAARAHDDRPLPPR</sequence>
<evidence type="ECO:0000313" key="2">
    <source>
        <dbReference type="EMBL" id="SMF61307.1"/>
    </source>
</evidence>
<dbReference type="STRING" id="941907.SAMN06295910_0292"/>
<keyword evidence="1" id="KW-1133">Transmembrane helix</keyword>
<dbReference type="Proteomes" id="UP000192934">
    <property type="component" value="Chromosome I"/>
</dbReference>
<proteinExistence type="predicted"/>